<comment type="caution">
    <text evidence="1">The sequence shown here is derived from an EMBL/GenBank/DDBJ whole genome shotgun (WGS) entry which is preliminary data.</text>
</comment>
<proteinExistence type="predicted"/>
<evidence type="ECO:0000313" key="1">
    <source>
        <dbReference type="EMBL" id="KAJ2972845.1"/>
    </source>
</evidence>
<organism evidence="1 2">
    <name type="scientific">Zarea fungicola</name>
    <dbReference type="NCBI Taxonomy" id="93591"/>
    <lineage>
        <taxon>Eukaryota</taxon>
        <taxon>Fungi</taxon>
        <taxon>Dikarya</taxon>
        <taxon>Ascomycota</taxon>
        <taxon>Pezizomycotina</taxon>
        <taxon>Sordariomycetes</taxon>
        <taxon>Hypocreomycetidae</taxon>
        <taxon>Hypocreales</taxon>
        <taxon>Cordycipitaceae</taxon>
        <taxon>Zarea</taxon>
    </lineage>
</organism>
<name>A0ACC1N0N0_9HYPO</name>
<reference evidence="1" key="1">
    <citation type="submission" date="2022-08" db="EMBL/GenBank/DDBJ databases">
        <title>Genome Sequence of Lecanicillium fungicola.</title>
        <authorList>
            <person name="Buettner E."/>
        </authorList>
    </citation>
    <scope>NUCLEOTIDE SEQUENCE</scope>
    <source>
        <strain evidence="1">Babe33</strain>
    </source>
</reference>
<protein>
    <submittedName>
        <fullName evidence="1">Uncharacterized protein</fullName>
    </submittedName>
</protein>
<dbReference type="Proteomes" id="UP001143910">
    <property type="component" value="Unassembled WGS sequence"/>
</dbReference>
<accession>A0ACC1N0N0</accession>
<sequence length="648" mass="71862">MAATASASAALPELAVDPDLEDSNVSSPLSEVDDKDDNEEDIDHMQIDGEDGGNSSISGDENPAGDNEDNDQSDSASVLSDAGSDSNSDGNDTEAETERLYDTPRNRRQRDVIVDQFNQGQVFEHTPSKLRRTADPEERDQDQDGDDDDEADHESVSGDEASIATSADDADDSPSKPVFKSQRLLDSAPSSDSLDRKRKRSPVADNSETDEPQKKRTGSVGSASVGQVLDDDDKATVNVDSAIQSDAEEEEVSSNNRDTGTEGEMQEQASRSSRSSRKSTRNSLRSKEVAKEEEDDTGVDAATEIAEDATDQHEDDAEVDAEEEESEAAAKNIEESERKQAAFKEWSHIEEMFGIFRDRLYKDRLQRLEEEEQSLLADVPTHREYLNMRQCLDDRLNQKLQESNTEFELQLKANERWAVAQRAQIWGQFFQAVREKREQTLESLNKQWYDVQSARRNAHSLQDYGLLFPKDPTQRLRNAIAYNSEVSTLAGMAKYEGFPAGPEMKGASSAELKSDLSAMERSRRGRQKSSVFHQRDDYQSPNINHLGPAGEQFIKDTPWANPNHSSHKQARQASTQEENRLVPHGPMFQTEGKAGFDNPASSLKSPALSARLSESPDMSRSILKPTAHQMKRNASVPTANRGTKATAV</sequence>
<dbReference type="EMBL" id="JANJQO010001072">
    <property type="protein sequence ID" value="KAJ2972845.1"/>
    <property type="molecule type" value="Genomic_DNA"/>
</dbReference>
<evidence type="ECO:0000313" key="2">
    <source>
        <dbReference type="Proteomes" id="UP001143910"/>
    </source>
</evidence>
<gene>
    <name evidence="1" type="ORF">NQ176_g6929</name>
</gene>
<keyword evidence="2" id="KW-1185">Reference proteome</keyword>